<dbReference type="Proteomes" id="UP000199370">
    <property type="component" value="Unassembled WGS sequence"/>
</dbReference>
<dbReference type="STRING" id="996166.SAMN05192554_102158"/>
<feature type="region of interest" description="Disordered" evidence="1">
    <location>
        <begin position="92"/>
        <end position="123"/>
    </location>
</feature>
<evidence type="ECO:0000313" key="3">
    <source>
        <dbReference type="EMBL" id="SDM43168.1"/>
    </source>
</evidence>
<dbReference type="CDD" id="cd06257">
    <property type="entry name" value="DnaJ"/>
    <property type="match status" value="1"/>
</dbReference>
<reference evidence="3 4" key="1">
    <citation type="submission" date="2016-10" db="EMBL/GenBank/DDBJ databases">
        <authorList>
            <person name="de Groot N.N."/>
        </authorList>
    </citation>
    <scope>NUCLEOTIDE SEQUENCE [LARGE SCALE GENOMIC DNA]</scope>
    <source>
        <strain evidence="4">EB21,IBRC-M 10013,KCTC 4048</strain>
    </source>
</reference>
<name>A0A1G9T6A0_9EURY</name>
<dbReference type="AlphaFoldDB" id="A0A1G9T6A0"/>
<sequence length="230" mass="25915">MAVVERHACEGCDREFSLDNLHAVTMPGGSRAVCCPECREYAETVTDNGSDIDQRRRECDGCTEEYLVSELEEVILSDGTSVLCCDSCAEHAPSNDGETDPRRQEESEAETAAELESKEPSKASRQRNLCQQCNDWYSIELYRVVTVDDRTEKFCPDCMEQARDDGIIKDVRMRRAEAYEVLGAAGFEDADDLRDAYIAQVKAVHPDRADGSRAEFKRVQAAYDRLQDEF</sequence>
<keyword evidence="4" id="KW-1185">Reference proteome</keyword>
<dbReference type="PROSITE" id="PS50076">
    <property type="entry name" value="DNAJ_2"/>
    <property type="match status" value="1"/>
</dbReference>
<dbReference type="EMBL" id="FNIA01000002">
    <property type="protein sequence ID" value="SDM43168.1"/>
    <property type="molecule type" value="Genomic_DNA"/>
</dbReference>
<accession>A0A1G9T6A0</accession>
<dbReference type="SMART" id="SM00271">
    <property type="entry name" value="DnaJ"/>
    <property type="match status" value="1"/>
</dbReference>
<evidence type="ECO:0000313" key="4">
    <source>
        <dbReference type="Proteomes" id="UP000199370"/>
    </source>
</evidence>
<dbReference type="InterPro" id="IPR001623">
    <property type="entry name" value="DnaJ_domain"/>
</dbReference>
<evidence type="ECO:0000256" key="1">
    <source>
        <dbReference type="SAM" id="MobiDB-lite"/>
    </source>
</evidence>
<protein>
    <submittedName>
        <fullName evidence="3">DnaJ domain-containing protein</fullName>
    </submittedName>
</protein>
<dbReference type="Gene3D" id="1.10.287.110">
    <property type="entry name" value="DnaJ domain"/>
    <property type="match status" value="1"/>
</dbReference>
<proteinExistence type="predicted"/>
<dbReference type="Pfam" id="PF00226">
    <property type="entry name" value="DnaJ"/>
    <property type="match status" value="1"/>
</dbReference>
<feature type="domain" description="J" evidence="2">
    <location>
        <begin position="177"/>
        <end position="230"/>
    </location>
</feature>
<organism evidence="3 4">
    <name type="scientific">Haloarchaeobius iranensis</name>
    <dbReference type="NCBI Taxonomy" id="996166"/>
    <lineage>
        <taxon>Archaea</taxon>
        <taxon>Methanobacteriati</taxon>
        <taxon>Methanobacteriota</taxon>
        <taxon>Stenosarchaea group</taxon>
        <taxon>Halobacteria</taxon>
        <taxon>Halobacteriales</taxon>
        <taxon>Halorubellaceae</taxon>
        <taxon>Haloarchaeobius</taxon>
    </lineage>
</organism>
<evidence type="ECO:0000259" key="2">
    <source>
        <dbReference type="PROSITE" id="PS50076"/>
    </source>
</evidence>
<dbReference type="RefSeq" id="WP_089731391.1">
    <property type="nucleotide sequence ID" value="NZ_FNIA01000002.1"/>
</dbReference>
<dbReference type="SUPFAM" id="SSF46565">
    <property type="entry name" value="Chaperone J-domain"/>
    <property type="match status" value="1"/>
</dbReference>
<dbReference type="InterPro" id="IPR036869">
    <property type="entry name" value="J_dom_sf"/>
</dbReference>
<gene>
    <name evidence="3" type="ORF">SAMN05192554_102158</name>
</gene>